<evidence type="ECO:0000313" key="2">
    <source>
        <dbReference type="EMBL" id="KAI1878792.1"/>
    </source>
</evidence>
<feature type="region of interest" description="Disordered" evidence="1">
    <location>
        <begin position="1"/>
        <end position="55"/>
    </location>
</feature>
<proteinExistence type="predicted"/>
<dbReference type="AlphaFoldDB" id="A0A9P9WT09"/>
<sequence length="290" mass="32224">MDIPPPIPPRPPGYELRVPVNPAVPPRPSPQHWQQQSIPPPPPPPPPPSSQIFQSGLHQGAYGAYPAATPQSRGAQGEPTEWSALHYADGTHTPLFEALMAAIFPHLDPQRTGYIRPEVLSDFLALNGFPKEEDLWKSNLTGNIMFAPEDIADAELKAACEAWPFDHRVAVRNPGRPQLPFGGMPLLSLRGLTDMMAVEHAAEPERGQRGLNAVLARYGIWPHLGPLPRSALPPARPVQVQRRCDEVRARSLRAAQDKLQANQARLMLEAQGRQHALDLIDYPHYVRRYY</sequence>
<feature type="compositionally biased region" description="Pro residues" evidence="1">
    <location>
        <begin position="38"/>
        <end position="49"/>
    </location>
</feature>
<keyword evidence="3" id="KW-1185">Reference proteome</keyword>
<organism evidence="2 3">
    <name type="scientific">Neoarthrinium moseri</name>
    <dbReference type="NCBI Taxonomy" id="1658444"/>
    <lineage>
        <taxon>Eukaryota</taxon>
        <taxon>Fungi</taxon>
        <taxon>Dikarya</taxon>
        <taxon>Ascomycota</taxon>
        <taxon>Pezizomycotina</taxon>
        <taxon>Sordariomycetes</taxon>
        <taxon>Xylariomycetidae</taxon>
        <taxon>Amphisphaeriales</taxon>
        <taxon>Apiosporaceae</taxon>
        <taxon>Neoarthrinium</taxon>
    </lineage>
</organism>
<name>A0A9P9WT09_9PEZI</name>
<feature type="compositionally biased region" description="Pro residues" evidence="1">
    <location>
        <begin position="1"/>
        <end position="12"/>
    </location>
</feature>
<dbReference type="Proteomes" id="UP000829685">
    <property type="component" value="Unassembled WGS sequence"/>
</dbReference>
<protein>
    <submittedName>
        <fullName evidence="2">Uncharacterized protein</fullName>
    </submittedName>
</protein>
<comment type="caution">
    <text evidence="2">The sequence shown here is derived from an EMBL/GenBank/DDBJ whole genome shotgun (WGS) entry which is preliminary data.</text>
</comment>
<accession>A0A9P9WT09</accession>
<dbReference type="EMBL" id="JAFIMR010000005">
    <property type="protein sequence ID" value="KAI1878792.1"/>
    <property type="molecule type" value="Genomic_DNA"/>
</dbReference>
<evidence type="ECO:0000313" key="3">
    <source>
        <dbReference type="Proteomes" id="UP000829685"/>
    </source>
</evidence>
<reference evidence="2" key="1">
    <citation type="submission" date="2021-03" db="EMBL/GenBank/DDBJ databases">
        <title>Revisited historic fungal species revealed as producer of novel bioactive compounds through whole genome sequencing and comparative genomics.</title>
        <authorList>
            <person name="Vignolle G.A."/>
            <person name="Hochenegger N."/>
            <person name="Mach R.L."/>
            <person name="Mach-Aigner A.R."/>
            <person name="Javad Rahimi M."/>
            <person name="Salim K.A."/>
            <person name="Chan C.M."/>
            <person name="Lim L.B.L."/>
            <person name="Cai F."/>
            <person name="Druzhinina I.S."/>
            <person name="U'Ren J.M."/>
            <person name="Derntl C."/>
        </authorList>
    </citation>
    <scope>NUCLEOTIDE SEQUENCE</scope>
    <source>
        <strain evidence="2">TUCIM 5799</strain>
    </source>
</reference>
<gene>
    <name evidence="2" type="ORF">JX265_002969</name>
</gene>
<evidence type="ECO:0000256" key="1">
    <source>
        <dbReference type="SAM" id="MobiDB-lite"/>
    </source>
</evidence>